<dbReference type="SMART" id="SM00849">
    <property type="entry name" value="Lactamase_B"/>
    <property type="match status" value="1"/>
</dbReference>
<dbReference type="HOGENOM" id="CLU_048478_2_1_5"/>
<dbReference type="Pfam" id="PF00753">
    <property type="entry name" value="Lactamase_B"/>
    <property type="match status" value="1"/>
</dbReference>
<dbReference type="eggNOG" id="COG0491">
    <property type="taxonomic scope" value="Bacteria"/>
</dbReference>
<dbReference type="KEGG" id="rpe:RPE_4355"/>
<dbReference type="InterPro" id="IPR036388">
    <property type="entry name" value="WH-like_DNA-bd_sf"/>
</dbReference>
<protein>
    <submittedName>
        <fullName evidence="2">Beta-lactamase domain protein</fullName>
    </submittedName>
</protein>
<organism evidence="2">
    <name type="scientific">Rhodopseudomonas palustris (strain BisA53)</name>
    <dbReference type="NCBI Taxonomy" id="316055"/>
    <lineage>
        <taxon>Bacteria</taxon>
        <taxon>Pseudomonadati</taxon>
        <taxon>Pseudomonadota</taxon>
        <taxon>Alphaproteobacteria</taxon>
        <taxon>Hyphomicrobiales</taxon>
        <taxon>Nitrobacteraceae</taxon>
        <taxon>Rhodopseudomonas</taxon>
    </lineage>
</organism>
<dbReference type="AlphaFoldDB" id="Q07IF5"/>
<dbReference type="InterPro" id="IPR050662">
    <property type="entry name" value="Sec-metab_biosynth-thioest"/>
</dbReference>
<dbReference type="Gene3D" id="3.60.15.10">
    <property type="entry name" value="Ribonuclease Z/Hydroxyacylglutathione hydrolase-like"/>
    <property type="match status" value="1"/>
</dbReference>
<dbReference type="InterPro" id="IPR041516">
    <property type="entry name" value="LACTB2_WH"/>
</dbReference>
<dbReference type="STRING" id="316055.RPE_4355"/>
<dbReference type="Gene3D" id="1.10.10.10">
    <property type="entry name" value="Winged helix-like DNA-binding domain superfamily/Winged helix DNA-binding domain"/>
    <property type="match status" value="1"/>
</dbReference>
<sequence>MSDTNARDNDDIPFNRDFPLKPGVVDEPVPGVRRLLCANPSPFTFTGTVSYIVGRGQVAIIDPGPADEAHAQALLDAVRGESVTHIFVTHTHKDHSPGTARLKEATGALVFAEGAHRASRPYYESEKVSTESGADRDFRPDVELRDGELVDGDGWVLEAVATPGHCANHLAFAWRARGLSFVGDHVMGWSTSIVAPPDGSMPEYMASLEKLGRRDEQLYFSGHGEAIPEGSRYVRHLIRHRQAREVSILHRLAKGETDIPTLVRAIYIGIDPRLSTAAGYSVLAHLEDLVGRGVVSTDGDPVFSGSYRLV</sequence>
<dbReference type="InterPro" id="IPR001279">
    <property type="entry name" value="Metallo-B-lactamas"/>
</dbReference>
<dbReference type="Pfam" id="PF17778">
    <property type="entry name" value="WHD_BLACT"/>
    <property type="match status" value="1"/>
</dbReference>
<dbReference type="EMBL" id="CP000463">
    <property type="protein sequence ID" value="ABJ08279.1"/>
    <property type="molecule type" value="Genomic_DNA"/>
</dbReference>
<evidence type="ECO:0000313" key="2">
    <source>
        <dbReference type="EMBL" id="ABJ08279.1"/>
    </source>
</evidence>
<gene>
    <name evidence="2" type="ordered locus">RPE_4355</name>
</gene>
<dbReference type="SUPFAM" id="SSF56281">
    <property type="entry name" value="Metallo-hydrolase/oxidoreductase"/>
    <property type="match status" value="1"/>
</dbReference>
<dbReference type="InterPro" id="IPR036866">
    <property type="entry name" value="RibonucZ/Hydroxyglut_hydro"/>
</dbReference>
<dbReference type="PANTHER" id="PTHR23131">
    <property type="entry name" value="ENDORIBONUCLEASE LACTB2"/>
    <property type="match status" value="1"/>
</dbReference>
<accession>Q07IF5</accession>
<proteinExistence type="predicted"/>
<dbReference type="OrthoDB" id="9788263at2"/>
<reference evidence="2" key="1">
    <citation type="submission" date="2006-09" db="EMBL/GenBank/DDBJ databases">
        <title>Complete sequence of Rhodopseudomonas palustris BisA53.</title>
        <authorList>
            <consortium name="US DOE Joint Genome Institute"/>
            <person name="Copeland A."/>
            <person name="Lucas S."/>
            <person name="Lapidus A."/>
            <person name="Barry K."/>
            <person name="Detter J.C."/>
            <person name="Glavina del Rio T."/>
            <person name="Hammon N."/>
            <person name="Israni S."/>
            <person name="Dalin E."/>
            <person name="Tice H."/>
            <person name="Pitluck S."/>
            <person name="Chain P."/>
            <person name="Malfatti S."/>
            <person name="Shin M."/>
            <person name="Vergez L."/>
            <person name="Schmutz J."/>
            <person name="Larimer F."/>
            <person name="Land M."/>
            <person name="Hauser L."/>
            <person name="Pelletier D.A."/>
            <person name="Kyrpides N."/>
            <person name="Kim E."/>
            <person name="Harwood C.S."/>
            <person name="Oda Y."/>
            <person name="Richardson P."/>
        </authorList>
    </citation>
    <scope>NUCLEOTIDE SEQUENCE [LARGE SCALE GENOMIC DNA]</scope>
    <source>
        <strain evidence="2">BisA53</strain>
    </source>
</reference>
<dbReference type="CDD" id="cd16278">
    <property type="entry name" value="metallo-hydrolase-like_MBL-fold"/>
    <property type="match status" value="1"/>
</dbReference>
<name>Q07IF5_RHOP5</name>
<feature type="domain" description="Metallo-beta-lactamase" evidence="1">
    <location>
        <begin position="47"/>
        <end position="223"/>
    </location>
</feature>
<evidence type="ECO:0000259" key="1">
    <source>
        <dbReference type="SMART" id="SM00849"/>
    </source>
</evidence>
<dbReference type="PANTHER" id="PTHR23131:SF0">
    <property type="entry name" value="ENDORIBONUCLEASE LACTB2"/>
    <property type="match status" value="1"/>
</dbReference>